<reference evidence="4 5" key="1">
    <citation type="journal article" date="2019" name="Int. J. Syst. Evol. Microbiol.">
        <title>The Global Catalogue of Microorganisms (GCM) 10K type strain sequencing project: providing services to taxonomists for standard genome sequencing and annotation.</title>
        <authorList>
            <consortium name="The Broad Institute Genomics Platform"/>
            <consortium name="The Broad Institute Genome Sequencing Center for Infectious Disease"/>
            <person name="Wu L."/>
            <person name="Ma J."/>
        </authorList>
    </citation>
    <scope>NUCLEOTIDE SEQUENCE [LARGE SCALE GENOMIC DNA]</scope>
    <source>
        <strain evidence="4 5">JCM 15608</strain>
    </source>
</reference>
<dbReference type="EMBL" id="BAAAFA010000003">
    <property type="protein sequence ID" value="GAA0814230.1"/>
    <property type="molecule type" value="Genomic_DNA"/>
</dbReference>
<organism evidence="4 5">
    <name type="scientific">Colwellia asteriadis</name>
    <dbReference type="NCBI Taxonomy" id="517723"/>
    <lineage>
        <taxon>Bacteria</taxon>
        <taxon>Pseudomonadati</taxon>
        <taxon>Pseudomonadota</taxon>
        <taxon>Gammaproteobacteria</taxon>
        <taxon>Alteromonadales</taxon>
        <taxon>Colwelliaceae</taxon>
        <taxon>Colwellia</taxon>
    </lineage>
</organism>
<proteinExistence type="predicted"/>
<dbReference type="InterPro" id="IPR008207">
    <property type="entry name" value="Sig_transdc_His_kin_Hpt_dom"/>
</dbReference>
<keyword evidence="2" id="KW-0597">Phosphoprotein</keyword>
<protein>
    <recommendedName>
        <fullName evidence="3">HPt domain-containing protein</fullName>
    </recommendedName>
</protein>
<dbReference type="RefSeq" id="WP_343815915.1">
    <property type="nucleotide sequence ID" value="NZ_BAAAFA010000003.1"/>
</dbReference>
<accession>A0ABN1L4X6</accession>
<feature type="domain" description="HPt" evidence="3">
    <location>
        <begin position="23"/>
        <end position="118"/>
    </location>
</feature>
<dbReference type="PROSITE" id="PS50894">
    <property type="entry name" value="HPT"/>
    <property type="match status" value="1"/>
</dbReference>
<dbReference type="Proteomes" id="UP001500021">
    <property type="component" value="Unassembled WGS sequence"/>
</dbReference>
<evidence type="ECO:0000256" key="2">
    <source>
        <dbReference type="PROSITE-ProRule" id="PRU00110"/>
    </source>
</evidence>
<sequence length="119" mass="13487">MSTKQVSETLNIELLQGYFDTLGKEMLEKMYALYRQQTTIYLADINNAVTQNSESLWQESCHKMKGAAASVGLVRLHSRLVTLEKITADSVEKEKLLAELTQQNNADMKVFKSWLSALD</sequence>
<keyword evidence="5" id="KW-1185">Reference proteome</keyword>
<evidence type="ECO:0000259" key="3">
    <source>
        <dbReference type="PROSITE" id="PS50894"/>
    </source>
</evidence>
<comment type="caution">
    <text evidence="4">The sequence shown here is derived from an EMBL/GenBank/DDBJ whole genome shotgun (WGS) entry which is preliminary data.</text>
</comment>
<dbReference type="Pfam" id="PF01627">
    <property type="entry name" value="Hpt"/>
    <property type="match status" value="1"/>
</dbReference>
<name>A0ABN1L4X6_9GAMM</name>
<evidence type="ECO:0000313" key="5">
    <source>
        <dbReference type="Proteomes" id="UP001500021"/>
    </source>
</evidence>
<gene>
    <name evidence="4" type="ORF">GCM10009111_10820</name>
</gene>
<dbReference type="Gene3D" id="1.20.120.160">
    <property type="entry name" value="HPT domain"/>
    <property type="match status" value="1"/>
</dbReference>
<feature type="modified residue" description="Phosphohistidine" evidence="2">
    <location>
        <position position="62"/>
    </location>
</feature>
<evidence type="ECO:0000313" key="4">
    <source>
        <dbReference type="EMBL" id="GAA0814230.1"/>
    </source>
</evidence>
<keyword evidence="1" id="KW-0902">Two-component regulatory system</keyword>
<evidence type="ECO:0000256" key="1">
    <source>
        <dbReference type="ARBA" id="ARBA00023012"/>
    </source>
</evidence>
<dbReference type="SUPFAM" id="SSF47226">
    <property type="entry name" value="Histidine-containing phosphotransfer domain, HPT domain"/>
    <property type="match status" value="1"/>
</dbReference>
<dbReference type="InterPro" id="IPR036641">
    <property type="entry name" value="HPT_dom_sf"/>
</dbReference>